<evidence type="ECO:0000313" key="3">
    <source>
        <dbReference type="Proteomes" id="UP000886885"/>
    </source>
</evidence>
<reference evidence="2" key="1">
    <citation type="journal article" date="2020" name="bioRxiv">
        <title>Hybrid origin of Populus tomentosa Carr. identified through genome sequencing and phylogenomic analysis.</title>
        <authorList>
            <person name="An X."/>
            <person name="Gao K."/>
            <person name="Chen Z."/>
            <person name="Li J."/>
            <person name="Yang X."/>
            <person name="Yang X."/>
            <person name="Zhou J."/>
            <person name="Guo T."/>
            <person name="Zhao T."/>
            <person name="Huang S."/>
            <person name="Miao D."/>
            <person name="Khan W.U."/>
            <person name="Rao P."/>
            <person name="Ye M."/>
            <person name="Lei B."/>
            <person name="Liao W."/>
            <person name="Wang J."/>
            <person name="Ji L."/>
            <person name="Li Y."/>
            <person name="Guo B."/>
            <person name="Mustafa N.S."/>
            <person name="Li S."/>
            <person name="Yun Q."/>
            <person name="Keller S.R."/>
            <person name="Mao J."/>
            <person name="Zhang R."/>
            <person name="Strauss S.H."/>
        </authorList>
    </citation>
    <scope>NUCLEOTIDE SEQUENCE</scope>
    <source>
        <strain evidence="2">GM15</strain>
        <tissue evidence="2">Leaf</tissue>
    </source>
</reference>
<organism evidence="2 3">
    <name type="scientific">Populus tomentosa</name>
    <name type="common">Chinese white poplar</name>
    <dbReference type="NCBI Taxonomy" id="118781"/>
    <lineage>
        <taxon>Eukaryota</taxon>
        <taxon>Viridiplantae</taxon>
        <taxon>Streptophyta</taxon>
        <taxon>Embryophyta</taxon>
        <taxon>Tracheophyta</taxon>
        <taxon>Spermatophyta</taxon>
        <taxon>Magnoliopsida</taxon>
        <taxon>eudicotyledons</taxon>
        <taxon>Gunneridae</taxon>
        <taxon>Pentapetalae</taxon>
        <taxon>rosids</taxon>
        <taxon>fabids</taxon>
        <taxon>Malpighiales</taxon>
        <taxon>Salicaceae</taxon>
        <taxon>Saliceae</taxon>
        <taxon>Populus</taxon>
    </lineage>
</organism>
<evidence type="ECO:0000313" key="2">
    <source>
        <dbReference type="EMBL" id="KAG6756557.1"/>
    </source>
</evidence>
<feature type="compositionally biased region" description="Low complexity" evidence="1">
    <location>
        <begin position="40"/>
        <end position="51"/>
    </location>
</feature>
<proteinExistence type="predicted"/>
<dbReference type="EMBL" id="JAAWWB010000021">
    <property type="protein sequence ID" value="KAG6756557.1"/>
    <property type="molecule type" value="Genomic_DNA"/>
</dbReference>
<dbReference type="Proteomes" id="UP000886885">
    <property type="component" value="Chromosome 11A"/>
</dbReference>
<dbReference type="AlphaFoldDB" id="A0A8X7YWA7"/>
<comment type="caution">
    <text evidence="2">The sequence shown here is derived from an EMBL/GenBank/DDBJ whole genome shotgun (WGS) entry which is preliminary data.</text>
</comment>
<evidence type="ECO:0000256" key="1">
    <source>
        <dbReference type="SAM" id="MobiDB-lite"/>
    </source>
</evidence>
<feature type="region of interest" description="Disordered" evidence="1">
    <location>
        <begin position="40"/>
        <end position="68"/>
    </location>
</feature>
<protein>
    <submittedName>
        <fullName evidence="2">Uncharacterized protein</fullName>
    </submittedName>
</protein>
<accession>A0A8X7YWA7</accession>
<sequence>MNSNENPHNDIDLLILALERCHIDPPFNRVVMDDVGIGDIVPPPVSSSSESQEGDHATDLQSGGDDNRNNEVAEVEQEINLEQSAGDVHEEDIEPLNSVVLGSSNSNEFHGFMGFGRNLGHGFHGFMGFGRNLGHGFHRFMGFGRNLVHGNGHGYVAFSLVSFALPRSGTGICHASGVL</sequence>
<keyword evidence="3" id="KW-1185">Reference proteome</keyword>
<name>A0A8X7YWA7_POPTO</name>
<gene>
    <name evidence="2" type="ORF">POTOM_039988</name>
</gene>